<name>A0A3G4ZRX8_9VIRU</name>
<evidence type="ECO:0000256" key="1">
    <source>
        <dbReference type="SAM" id="MobiDB-lite"/>
    </source>
</evidence>
<feature type="compositionally biased region" description="Low complexity" evidence="1">
    <location>
        <begin position="119"/>
        <end position="129"/>
    </location>
</feature>
<protein>
    <submittedName>
        <fullName evidence="2">Uncharacterized protein</fullName>
    </submittedName>
</protein>
<organism evidence="2">
    <name type="scientific">Terrestrivirus sp</name>
    <dbReference type="NCBI Taxonomy" id="2487775"/>
    <lineage>
        <taxon>Viruses</taxon>
        <taxon>Varidnaviria</taxon>
        <taxon>Bamfordvirae</taxon>
        <taxon>Nucleocytoviricota</taxon>
        <taxon>Megaviricetes</taxon>
        <taxon>Imitervirales</taxon>
        <taxon>Mimiviridae</taxon>
        <taxon>Klosneuvirinae</taxon>
    </lineage>
</organism>
<gene>
    <name evidence="2" type="ORF">Terrestrivirus13_17</name>
</gene>
<feature type="region of interest" description="Disordered" evidence="1">
    <location>
        <begin position="111"/>
        <end position="139"/>
    </location>
</feature>
<proteinExistence type="predicted"/>
<dbReference type="EMBL" id="MK071991">
    <property type="protein sequence ID" value="AYV76751.1"/>
    <property type="molecule type" value="Genomic_DNA"/>
</dbReference>
<sequence>MADLNKKRWNDADINTCIEMLLDSKSLEEIGEKLKRTPLAIQFKRQKLIYELIINKAHSTEELSKKFGLSDEEVMKFFDNEVNLQKSKLNKPGKLIKSTTDKQAEIKIEANKKDESELSKSGSSELSKLNDPIGPKKIK</sequence>
<accession>A0A3G4ZRX8</accession>
<evidence type="ECO:0000313" key="2">
    <source>
        <dbReference type="EMBL" id="AYV76751.1"/>
    </source>
</evidence>
<reference evidence="2" key="1">
    <citation type="submission" date="2018-10" db="EMBL/GenBank/DDBJ databases">
        <title>Hidden diversity of soil giant viruses.</title>
        <authorList>
            <person name="Schulz F."/>
            <person name="Alteio L."/>
            <person name="Goudeau D."/>
            <person name="Ryan E.M."/>
            <person name="Malmstrom R.R."/>
            <person name="Blanchard J."/>
            <person name="Woyke T."/>
        </authorList>
    </citation>
    <scope>NUCLEOTIDE SEQUENCE</scope>
    <source>
        <strain evidence="2">TEV1</strain>
    </source>
</reference>